<evidence type="ECO:0000259" key="1">
    <source>
        <dbReference type="Pfam" id="PF01978"/>
    </source>
</evidence>
<evidence type="ECO:0000313" key="3">
    <source>
        <dbReference type="Proteomes" id="UP000229385"/>
    </source>
</evidence>
<dbReference type="AlphaFoldDB" id="A0A2M7XDX7"/>
<dbReference type="SUPFAM" id="SSF46785">
    <property type="entry name" value="Winged helix' DNA-binding domain"/>
    <property type="match status" value="1"/>
</dbReference>
<reference evidence="3" key="1">
    <citation type="submission" date="2017-09" db="EMBL/GenBank/DDBJ databases">
        <title>Depth-based differentiation of microbial function through sediment-hosted aquifers and enrichment of novel symbionts in the deep terrestrial subsurface.</title>
        <authorList>
            <person name="Probst A.J."/>
            <person name="Ladd B."/>
            <person name="Jarett J.K."/>
            <person name="Geller-Mcgrath D.E."/>
            <person name="Sieber C.M.K."/>
            <person name="Emerson J.B."/>
            <person name="Anantharaman K."/>
            <person name="Thomas B.C."/>
            <person name="Malmstrom R."/>
            <person name="Stieglmeier M."/>
            <person name="Klingl A."/>
            <person name="Woyke T."/>
            <person name="Ryan C.M."/>
            <person name="Banfield J.F."/>
        </authorList>
    </citation>
    <scope>NUCLEOTIDE SEQUENCE [LARGE SCALE GENOMIC DNA]</scope>
</reference>
<dbReference type="InterPro" id="IPR002831">
    <property type="entry name" value="Tscrpt_reg_TrmB_N"/>
</dbReference>
<proteinExistence type="predicted"/>
<dbReference type="EMBL" id="PFWU01000011">
    <property type="protein sequence ID" value="PJA46088.1"/>
    <property type="molecule type" value="Genomic_DNA"/>
</dbReference>
<evidence type="ECO:0000313" key="2">
    <source>
        <dbReference type="EMBL" id="PJA46088.1"/>
    </source>
</evidence>
<dbReference type="InterPro" id="IPR051797">
    <property type="entry name" value="TrmB-like"/>
</dbReference>
<dbReference type="Gene3D" id="1.10.10.10">
    <property type="entry name" value="Winged helix-like DNA-binding domain superfamily/Winged helix DNA-binding domain"/>
    <property type="match status" value="1"/>
</dbReference>
<organism evidence="2 3">
    <name type="scientific">Candidatus Uhrbacteria bacterium CG_4_9_14_3_um_filter_50_9</name>
    <dbReference type="NCBI Taxonomy" id="1975035"/>
    <lineage>
        <taxon>Bacteria</taxon>
        <taxon>Candidatus Uhriibacteriota</taxon>
    </lineage>
</organism>
<dbReference type="Proteomes" id="UP000229385">
    <property type="component" value="Unassembled WGS sequence"/>
</dbReference>
<dbReference type="InterPro" id="IPR036388">
    <property type="entry name" value="WH-like_DNA-bd_sf"/>
</dbReference>
<comment type="caution">
    <text evidence="2">The sequence shown here is derived from an EMBL/GenBank/DDBJ whole genome shotgun (WGS) entry which is preliminary data.</text>
</comment>
<name>A0A2M7XDX7_9BACT</name>
<accession>A0A2M7XDX7</accession>
<sequence length="252" mass="28494">MARTLKLDDDLLELIGLKPKDMQVYAAILQLGTAPLRKVADEAGLNRGTTYDALKRLMTHGLVSYVDAKTHRYFTAEDPQKITGIATRREVALQEARTKLAHVVPELQALLGKSKHRPSVRYYEGASGVREILEDVLSTAEHTKERRFRIYSSEGIRDLIAKAWPGFIKKRVHRRVTVKTISIGKGGRTHGLDERKWLTQADKAPTYTFIYPGKVAFVSVDERQELFGVIIEDDAISATQVMIFDQLWGFLE</sequence>
<dbReference type="InterPro" id="IPR036390">
    <property type="entry name" value="WH_DNA-bd_sf"/>
</dbReference>
<dbReference type="PANTHER" id="PTHR34293:SF1">
    <property type="entry name" value="HTH-TYPE TRANSCRIPTIONAL REGULATOR TRMBL2"/>
    <property type="match status" value="1"/>
</dbReference>
<protein>
    <recommendedName>
        <fullName evidence="1">Transcription regulator TrmB N-terminal domain-containing protein</fullName>
    </recommendedName>
</protein>
<dbReference type="Pfam" id="PF01978">
    <property type="entry name" value="TrmB"/>
    <property type="match status" value="1"/>
</dbReference>
<gene>
    <name evidence="2" type="ORF">CO174_00895</name>
</gene>
<feature type="domain" description="Transcription regulator TrmB N-terminal" evidence="1">
    <location>
        <begin position="13"/>
        <end position="75"/>
    </location>
</feature>
<dbReference type="PANTHER" id="PTHR34293">
    <property type="entry name" value="HTH-TYPE TRANSCRIPTIONAL REGULATOR TRMBL2"/>
    <property type="match status" value="1"/>
</dbReference>